<gene>
    <name evidence="7" type="ORF">BSTOLATCC_MIC36484</name>
</gene>
<proteinExistence type="predicted"/>
<dbReference type="Gene3D" id="3.40.50.300">
    <property type="entry name" value="P-loop containing nucleotide triphosphate hydrolases"/>
    <property type="match status" value="1"/>
</dbReference>
<evidence type="ECO:0000259" key="6">
    <source>
        <dbReference type="PROSITE" id="PS51747"/>
    </source>
</evidence>
<dbReference type="PANTHER" id="PTHR11086:SF18">
    <property type="entry name" value="DEOXYCYTIDYLATE DEAMINASE"/>
    <property type="match status" value="1"/>
</dbReference>
<accession>A0AAU9JHW7</accession>
<evidence type="ECO:0000256" key="4">
    <source>
        <dbReference type="ARBA" id="ARBA00038938"/>
    </source>
</evidence>
<dbReference type="Gene3D" id="3.40.140.10">
    <property type="entry name" value="Cytidine Deaminase, domain 2"/>
    <property type="match status" value="1"/>
</dbReference>
<dbReference type="EC" id="3.5.4.12" evidence="4"/>
<sequence>MIILGITGTLCSGKRTAAEYLQMCYGFKLLDLESDRWDKLANHSKDDYDSEEIYREANAKFALKTTDENIAVNYVVYPITLPEELNIFRAKTNFILLGIDAPALKRFGFYNVKYIKRKSPLAAFLEVDDKISYGLNGYPAYVYECLYSADKIILNRGDKDELYNEIRALDILNPEHLRPSWDTYFMRLAEMAATRTNCMKGGTGAIIVKENRIISTGYNGTPTGIPNCYEGGCEKCNSDIETPENQEDCMCAHSELNAVLLAGNGSCKGATIYSTVFPCLLCTKAIIQSGITRLVYGEEMANFELSQQFCAHVGIDVEKHSPVVPAPISSAQMGNGSQMF</sequence>
<dbReference type="InterPro" id="IPR035105">
    <property type="entry name" value="Deoxycytidylate_deaminase_dom"/>
</dbReference>
<evidence type="ECO:0000256" key="5">
    <source>
        <dbReference type="ARBA" id="ARBA00041763"/>
    </source>
</evidence>
<keyword evidence="8" id="KW-1185">Reference proteome</keyword>
<protein>
    <recommendedName>
        <fullName evidence="5">dCMP deaminase</fullName>
        <ecNumber evidence="4">3.5.4.12</ecNumber>
    </recommendedName>
    <alternativeName>
        <fullName evidence="5">dCMP deaminase</fullName>
    </alternativeName>
</protein>
<dbReference type="AlphaFoldDB" id="A0AAU9JHW7"/>
<evidence type="ECO:0000256" key="2">
    <source>
        <dbReference type="ARBA" id="ARBA00022727"/>
    </source>
</evidence>
<dbReference type="GO" id="GO:0004132">
    <property type="term" value="F:dCMP deaminase activity"/>
    <property type="evidence" value="ECO:0007669"/>
    <property type="project" value="UniProtKB-EC"/>
</dbReference>
<dbReference type="PANTHER" id="PTHR11086">
    <property type="entry name" value="DEOXYCYTIDYLATE DEAMINASE-RELATED"/>
    <property type="match status" value="1"/>
</dbReference>
<evidence type="ECO:0000256" key="3">
    <source>
        <dbReference type="ARBA" id="ARBA00022801"/>
    </source>
</evidence>
<evidence type="ECO:0000256" key="1">
    <source>
        <dbReference type="ARBA" id="ARBA00001947"/>
    </source>
</evidence>
<keyword evidence="3" id="KW-0378">Hydrolase</keyword>
<evidence type="ECO:0000313" key="7">
    <source>
        <dbReference type="EMBL" id="CAG9324702.1"/>
    </source>
</evidence>
<reference evidence="7" key="1">
    <citation type="submission" date="2021-09" db="EMBL/GenBank/DDBJ databases">
        <authorList>
            <consortium name="AG Swart"/>
            <person name="Singh M."/>
            <person name="Singh A."/>
            <person name="Seah K."/>
            <person name="Emmerich C."/>
        </authorList>
    </citation>
    <scope>NUCLEOTIDE SEQUENCE</scope>
    <source>
        <strain evidence="7">ATCC30299</strain>
    </source>
</reference>
<dbReference type="InterPro" id="IPR015517">
    <property type="entry name" value="dCMP_deaminase-rel"/>
</dbReference>
<dbReference type="PROSITE" id="PS51747">
    <property type="entry name" value="CYT_DCMP_DEAMINASES_2"/>
    <property type="match status" value="1"/>
</dbReference>
<keyword evidence="2" id="KW-0545">Nucleotide biosynthesis</keyword>
<name>A0AAU9JHW7_9CILI</name>
<dbReference type="GO" id="GO:0009165">
    <property type="term" value="P:nucleotide biosynthetic process"/>
    <property type="evidence" value="ECO:0007669"/>
    <property type="project" value="UniProtKB-KW"/>
</dbReference>
<comment type="caution">
    <text evidence="7">The sequence shown here is derived from an EMBL/GenBank/DDBJ whole genome shotgun (WGS) entry which is preliminary data.</text>
</comment>
<dbReference type="Pfam" id="PF00383">
    <property type="entry name" value="dCMP_cyt_deam_1"/>
    <property type="match status" value="1"/>
</dbReference>
<dbReference type="SUPFAM" id="SSF52540">
    <property type="entry name" value="P-loop containing nucleoside triphosphate hydrolases"/>
    <property type="match status" value="1"/>
</dbReference>
<dbReference type="EMBL" id="CAJZBQ010000036">
    <property type="protein sequence ID" value="CAG9324702.1"/>
    <property type="molecule type" value="Genomic_DNA"/>
</dbReference>
<organism evidence="7 8">
    <name type="scientific">Blepharisma stoltei</name>
    <dbReference type="NCBI Taxonomy" id="1481888"/>
    <lineage>
        <taxon>Eukaryota</taxon>
        <taxon>Sar</taxon>
        <taxon>Alveolata</taxon>
        <taxon>Ciliophora</taxon>
        <taxon>Postciliodesmatophora</taxon>
        <taxon>Heterotrichea</taxon>
        <taxon>Heterotrichida</taxon>
        <taxon>Blepharismidae</taxon>
        <taxon>Blepharisma</taxon>
    </lineage>
</organism>
<dbReference type="InterPro" id="IPR027417">
    <property type="entry name" value="P-loop_NTPase"/>
</dbReference>
<feature type="domain" description="CMP/dCMP-type deaminase" evidence="6">
    <location>
        <begin position="180"/>
        <end position="309"/>
    </location>
</feature>
<dbReference type="InterPro" id="IPR002125">
    <property type="entry name" value="CMP_dCMP_dom"/>
</dbReference>
<evidence type="ECO:0000313" key="8">
    <source>
        <dbReference type="Proteomes" id="UP001162131"/>
    </source>
</evidence>
<dbReference type="SUPFAM" id="SSF53927">
    <property type="entry name" value="Cytidine deaminase-like"/>
    <property type="match status" value="1"/>
</dbReference>
<dbReference type="GO" id="GO:0005737">
    <property type="term" value="C:cytoplasm"/>
    <property type="evidence" value="ECO:0007669"/>
    <property type="project" value="TreeGrafter"/>
</dbReference>
<dbReference type="CDD" id="cd01286">
    <property type="entry name" value="deoxycytidylate_deaminase"/>
    <property type="match status" value="1"/>
</dbReference>
<comment type="cofactor">
    <cofactor evidence="1">
        <name>Zn(2+)</name>
        <dbReference type="ChEBI" id="CHEBI:29105"/>
    </cofactor>
</comment>
<dbReference type="Proteomes" id="UP001162131">
    <property type="component" value="Unassembled WGS sequence"/>
</dbReference>
<dbReference type="InterPro" id="IPR016193">
    <property type="entry name" value="Cytidine_deaminase-like"/>
</dbReference>